<dbReference type="AlphaFoldDB" id="A0A1I0X2Q4"/>
<dbReference type="Gene3D" id="3.90.1150.10">
    <property type="entry name" value="Aspartate Aminotransferase, domain 1"/>
    <property type="match status" value="1"/>
</dbReference>
<keyword evidence="8" id="KW-0963">Cytoplasm</keyword>
<keyword evidence="10" id="KW-1185">Reference proteome</keyword>
<comment type="subunit">
    <text evidence="8">Homodimer.</text>
</comment>
<keyword evidence="6 8" id="KW-0413">Isomerase</keyword>
<comment type="pathway">
    <text evidence="3">Porphyrin-containing compound metabolism; protoporphyrin-IX biosynthesis; 5-aminolevulinate from L-glutamyl-tRNA(Glu): step 2/2.</text>
</comment>
<dbReference type="OrthoDB" id="9807885at2"/>
<dbReference type="EC" id="5.4.3.8" evidence="8"/>
<dbReference type="STRING" id="84698.SAMN04488528_10079"/>
<dbReference type="GO" id="GO:0006782">
    <property type="term" value="P:protoporphyrinogen IX biosynthetic process"/>
    <property type="evidence" value="ECO:0007669"/>
    <property type="project" value="UniProtKB-UniRule"/>
</dbReference>
<comment type="catalytic activity">
    <reaction evidence="1 8">
        <text>(S)-4-amino-5-oxopentanoate = 5-aminolevulinate</text>
        <dbReference type="Rhea" id="RHEA:14265"/>
        <dbReference type="ChEBI" id="CHEBI:57501"/>
        <dbReference type="ChEBI" id="CHEBI:356416"/>
        <dbReference type="EC" id="5.4.3.8"/>
    </reaction>
</comment>
<evidence type="ECO:0000256" key="6">
    <source>
        <dbReference type="ARBA" id="ARBA00023235"/>
    </source>
</evidence>
<comment type="cofactor">
    <cofactor evidence="2 8">
        <name>pyridoxal 5'-phosphate</name>
        <dbReference type="ChEBI" id="CHEBI:597326"/>
    </cofactor>
</comment>
<evidence type="ECO:0000313" key="9">
    <source>
        <dbReference type="EMBL" id="SFA94947.1"/>
    </source>
</evidence>
<evidence type="ECO:0000256" key="3">
    <source>
        <dbReference type="ARBA" id="ARBA00004819"/>
    </source>
</evidence>
<dbReference type="PROSITE" id="PS00600">
    <property type="entry name" value="AA_TRANSFER_CLASS_3"/>
    <property type="match status" value="1"/>
</dbReference>
<evidence type="ECO:0000256" key="1">
    <source>
        <dbReference type="ARBA" id="ARBA00001579"/>
    </source>
</evidence>
<evidence type="ECO:0000256" key="4">
    <source>
        <dbReference type="ARBA" id="ARBA00008981"/>
    </source>
</evidence>
<dbReference type="UniPathway" id="UPA00251">
    <property type="reaction ID" value="UER00317"/>
</dbReference>
<dbReference type="NCBIfam" id="NF000818">
    <property type="entry name" value="PRK00062.1"/>
    <property type="match status" value="1"/>
</dbReference>
<dbReference type="GO" id="GO:0042286">
    <property type="term" value="F:glutamate-1-semialdehyde 2,1-aminomutase activity"/>
    <property type="evidence" value="ECO:0007669"/>
    <property type="project" value="UniProtKB-UniRule"/>
</dbReference>
<dbReference type="InterPro" id="IPR015422">
    <property type="entry name" value="PyrdxlP-dep_Trfase_small"/>
</dbReference>
<accession>A0A1I0X2Q4</accession>
<dbReference type="InterPro" id="IPR004639">
    <property type="entry name" value="4pyrrol_synth_GluAld_NH2Trfase"/>
</dbReference>
<reference evidence="9 10" key="1">
    <citation type="submission" date="2016-10" db="EMBL/GenBank/DDBJ databases">
        <authorList>
            <person name="de Groot N.N."/>
        </authorList>
    </citation>
    <scope>NUCLEOTIDE SEQUENCE [LARGE SCALE GENOMIC DNA]</scope>
    <source>
        <strain evidence="9 10">DSM 12271</strain>
    </source>
</reference>
<dbReference type="HAMAP" id="MF_00375">
    <property type="entry name" value="HemL_aminotrans_3"/>
    <property type="match status" value="1"/>
</dbReference>
<dbReference type="RefSeq" id="WP_090039662.1">
    <property type="nucleotide sequence ID" value="NZ_FOKI01000007.1"/>
</dbReference>
<proteinExistence type="inferred from homology"/>
<dbReference type="InterPro" id="IPR049704">
    <property type="entry name" value="Aminotrans_3_PPA_site"/>
</dbReference>
<comment type="subcellular location">
    <subcellularLocation>
        <location evidence="8">Cytoplasm</location>
    </subcellularLocation>
</comment>
<evidence type="ECO:0000256" key="7">
    <source>
        <dbReference type="ARBA" id="ARBA00023244"/>
    </source>
</evidence>
<evidence type="ECO:0000256" key="2">
    <source>
        <dbReference type="ARBA" id="ARBA00001933"/>
    </source>
</evidence>
<dbReference type="Pfam" id="PF00202">
    <property type="entry name" value="Aminotran_3"/>
    <property type="match status" value="1"/>
</dbReference>
<dbReference type="InterPro" id="IPR005814">
    <property type="entry name" value="Aminotrans_3"/>
</dbReference>
<feature type="modified residue" description="N6-(pyridoxal phosphate)lysine" evidence="8">
    <location>
        <position position="264"/>
    </location>
</feature>
<dbReference type="InterPro" id="IPR015421">
    <property type="entry name" value="PyrdxlP-dep_Trfase_major"/>
</dbReference>
<comment type="similarity">
    <text evidence="4 8">Belongs to the class-III pyridoxal-phosphate-dependent aminotransferase family. HemL subfamily.</text>
</comment>
<dbReference type="EMBL" id="FOKI01000007">
    <property type="protein sequence ID" value="SFA94947.1"/>
    <property type="molecule type" value="Genomic_DNA"/>
</dbReference>
<dbReference type="FunFam" id="3.40.640.10:FF:000021">
    <property type="entry name" value="Glutamate-1-semialdehyde 2,1-aminomutase"/>
    <property type="match status" value="1"/>
</dbReference>
<dbReference type="SUPFAM" id="SSF53383">
    <property type="entry name" value="PLP-dependent transferases"/>
    <property type="match status" value="1"/>
</dbReference>
<keyword evidence="7 8" id="KW-0627">Porphyrin biosynthesis</keyword>
<name>A0A1I0X2Q4_9CLOT</name>
<dbReference type="CDD" id="cd00610">
    <property type="entry name" value="OAT_like"/>
    <property type="match status" value="1"/>
</dbReference>
<dbReference type="Gene3D" id="3.40.640.10">
    <property type="entry name" value="Type I PLP-dependent aspartate aminotransferase-like (Major domain)"/>
    <property type="match status" value="1"/>
</dbReference>
<dbReference type="InterPro" id="IPR015424">
    <property type="entry name" value="PyrdxlP-dep_Trfase"/>
</dbReference>
<dbReference type="GO" id="GO:0030170">
    <property type="term" value="F:pyridoxal phosphate binding"/>
    <property type="evidence" value="ECO:0007669"/>
    <property type="project" value="InterPro"/>
</dbReference>
<keyword evidence="5 8" id="KW-0663">Pyridoxal phosphate</keyword>
<dbReference type="PANTHER" id="PTHR43713">
    <property type="entry name" value="GLUTAMATE-1-SEMIALDEHYDE 2,1-AMINOMUTASE"/>
    <property type="match status" value="1"/>
</dbReference>
<organism evidence="9 10">
    <name type="scientific">Clostridium frigidicarnis</name>
    <dbReference type="NCBI Taxonomy" id="84698"/>
    <lineage>
        <taxon>Bacteria</taxon>
        <taxon>Bacillati</taxon>
        <taxon>Bacillota</taxon>
        <taxon>Clostridia</taxon>
        <taxon>Eubacteriales</taxon>
        <taxon>Clostridiaceae</taxon>
        <taxon>Clostridium</taxon>
    </lineage>
</organism>
<dbReference type="GO" id="GO:0005737">
    <property type="term" value="C:cytoplasm"/>
    <property type="evidence" value="ECO:0007669"/>
    <property type="project" value="UniProtKB-SubCell"/>
</dbReference>
<evidence type="ECO:0000313" key="10">
    <source>
        <dbReference type="Proteomes" id="UP000198619"/>
    </source>
</evidence>
<evidence type="ECO:0000256" key="5">
    <source>
        <dbReference type="ARBA" id="ARBA00022898"/>
    </source>
</evidence>
<dbReference type="PANTHER" id="PTHR43713:SF3">
    <property type="entry name" value="GLUTAMATE-1-SEMIALDEHYDE 2,1-AMINOMUTASE 1, CHLOROPLASTIC-RELATED"/>
    <property type="match status" value="1"/>
</dbReference>
<dbReference type="GO" id="GO:0008483">
    <property type="term" value="F:transaminase activity"/>
    <property type="evidence" value="ECO:0007669"/>
    <property type="project" value="InterPro"/>
</dbReference>
<gene>
    <name evidence="8" type="primary">hemL</name>
    <name evidence="9" type="ORF">SAMN04488528_10079</name>
</gene>
<dbReference type="Proteomes" id="UP000198619">
    <property type="component" value="Unassembled WGS sequence"/>
</dbReference>
<evidence type="ECO:0000256" key="8">
    <source>
        <dbReference type="HAMAP-Rule" id="MF_00375"/>
    </source>
</evidence>
<protein>
    <recommendedName>
        <fullName evidence="8">Glutamate-1-semialdehyde 2,1-aminomutase</fullName>
        <shortName evidence="8">GSA</shortName>
        <ecNumber evidence="8">5.4.3.8</ecNumber>
    </recommendedName>
    <alternativeName>
        <fullName evidence="8">Glutamate-1-semialdehyde aminotransferase</fullName>
        <shortName evidence="8">GSA-AT</shortName>
    </alternativeName>
</protein>
<sequence length="428" mass="47086">MNNLDILNESKKYMPGGVNSPVRVFNGIDANPPIIKKGKGVSIWDEEGNEYIDFVLAWGPMILGHCNDKVVKAIEEVSREALAFGAPTKLELELSKIMCETLDYVDMIRMVNSGTEATMSAVKLARGYTNRNKIVKFGGCYHGHFDGFLVQAGSGVLTAGIPGSAGVPESSIENTLVAVYNSIESIEEVFKAHGKDIAAVIIEPIAGNMGVVPSNKEFLQRLRELCTEYGTLLILDEVMSGFRVAYKGAASLYGVEPDLVTYAKIMGGGLPCGAYGGKKEIMEKLSPLGPVYQAGTMSGNPVVMAAGVATLKEMHGNPKYYDHIEEVGAYLQKGIEVLSEKYNVSIRVNRVGGMMTMFFTSALKVEQYKDVRTCDEDLFKRYFVHMLKEGFNLPPSQYESMFLSTEHKKEHMDKFLKALESFLIKESK</sequence>
<dbReference type="NCBIfam" id="TIGR00713">
    <property type="entry name" value="hemL"/>
    <property type="match status" value="1"/>
</dbReference>